<protein>
    <recommendedName>
        <fullName evidence="1">Lon N-terminal domain-containing protein</fullName>
    </recommendedName>
</protein>
<evidence type="ECO:0000259" key="1">
    <source>
        <dbReference type="SMART" id="SM00464"/>
    </source>
</evidence>
<gene>
    <name evidence="2" type="ORF">CARN2_3745</name>
</gene>
<dbReference type="AlphaFoldDB" id="E6PTL2"/>
<dbReference type="Gene3D" id="1.10.4060.10">
    <property type="entry name" value="BPP1347 like domain"/>
    <property type="match status" value="1"/>
</dbReference>
<dbReference type="InterPro" id="IPR003111">
    <property type="entry name" value="Lon_prtase_N"/>
</dbReference>
<comment type="caution">
    <text evidence="2">The sequence shown here is derived from an EMBL/GenBank/DDBJ whole genome shotgun (WGS) entry which is preliminary data.</text>
</comment>
<accession>E6PTL2</accession>
<dbReference type="EMBL" id="CABM01000050">
    <property type="protein sequence ID" value="CBH98269.1"/>
    <property type="molecule type" value="Genomic_DNA"/>
</dbReference>
<name>E6PTL2_9ZZZZ</name>
<proteinExistence type="predicted"/>
<feature type="domain" description="Lon N-terminal" evidence="1">
    <location>
        <begin position="8"/>
        <end position="200"/>
    </location>
</feature>
<dbReference type="PANTHER" id="PTHR46732">
    <property type="entry name" value="ATP-DEPENDENT PROTEASE LA (LON) DOMAIN PROTEIN"/>
    <property type="match status" value="1"/>
</dbReference>
<sequence length="211" mass="22991">MAVPTTQGLPLFPLQSVLFPGGLLGLRVFEARYMDLITRCLKTGDEFGVVLMLSGSETGRPATDADLAAVGCRAKVLDCDMHEAGLLHVRCKGGSRFVLRSHETVALGLEMGRVQAMDDDPNATLGARHTGAAFALGHAIAALDLQRQKPFLPPYRLDTPGWVANRWAEILPIATEARQRLMELPDGTQRLDVVDRYLRQHGIVAESPPLQ</sequence>
<dbReference type="Gene3D" id="2.30.130.40">
    <property type="entry name" value="LON domain-like"/>
    <property type="match status" value="1"/>
</dbReference>
<evidence type="ECO:0000313" key="2">
    <source>
        <dbReference type="EMBL" id="CBH98269.1"/>
    </source>
</evidence>
<dbReference type="SUPFAM" id="SSF88697">
    <property type="entry name" value="PUA domain-like"/>
    <property type="match status" value="1"/>
</dbReference>
<dbReference type="PANTHER" id="PTHR46732:SF8">
    <property type="entry name" value="ATP-DEPENDENT PROTEASE LA (LON) DOMAIN PROTEIN"/>
    <property type="match status" value="1"/>
</dbReference>
<organism evidence="2">
    <name type="scientific">mine drainage metagenome</name>
    <dbReference type="NCBI Taxonomy" id="410659"/>
    <lineage>
        <taxon>unclassified sequences</taxon>
        <taxon>metagenomes</taxon>
        <taxon>ecological metagenomes</taxon>
    </lineage>
</organism>
<reference evidence="2" key="1">
    <citation type="submission" date="2009-10" db="EMBL/GenBank/DDBJ databases">
        <title>Diversity of trophic interactions inside an arsenic-rich microbial ecosystem.</title>
        <authorList>
            <person name="Bertin P.N."/>
            <person name="Heinrich-Salmeron A."/>
            <person name="Pelletier E."/>
            <person name="Goulhen-Chollet F."/>
            <person name="Arsene-Ploetze F."/>
            <person name="Gallien S."/>
            <person name="Calteau A."/>
            <person name="Vallenet D."/>
            <person name="Casiot C."/>
            <person name="Chane-Woon-Ming B."/>
            <person name="Giloteaux L."/>
            <person name="Barakat M."/>
            <person name="Bonnefoy V."/>
            <person name="Bruneel O."/>
            <person name="Chandler M."/>
            <person name="Cleiss J."/>
            <person name="Duran R."/>
            <person name="Elbaz-Poulichet F."/>
            <person name="Fonknechten N."/>
            <person name="Lauga B."/>
            <person name="Mornico D."/>
            <person name="Ortet P."/>
            <person name="Schaeffer C."/>
            <person name="Siguier P."/>
            <person name="Alexander Thil Smith A."/>
            <person name="Van Dorsselaer A."/>
            <person name="Weissenbach J."/>
            <person name="Medigue C."/>
            <person name="Le Paslier D."/>
        </authorList>
    </citation>
    <scope>NUCLEOTIDE SEQUENCE</scope>
</reference>
<dbReference type="InterPro" id="IPR015947">
    <property type="entry name" value="PUA-like_sf"/>
</dbReference>
<dbReference type="SMART" id="SM00464">
    <property type="entry name" value="LON"/>
    <property type="match status" value="1"/>
</dbReference>
<dbReference type="Pfam" id="PF02190">
    <property type="entry name" value="LON_substr_bdg"/>
    <property type="match status" value="1"/>
</dbReference>
<dbReference type="InterPro" id="IPR046336">
    <property type="entry name" value="Lon_prtase_N_sf"/>
</dbReference>